<feature type="transmembrane region" description="Helical" evidence="5">
    <location>
        <begin position="51"/>
        <end position="69"/>
    </location>
</feature>
<dbReference type="Gene3D" id="1.20.1250.20">
    <property type="entry name" value="MFS general substrate transporter like domains"/>
    <property type="match status" value="2"/>
</dbReference>
<feature type="transmembrane region" description="Helical" evidence="5">
    <location>
        <begin position="104"/>
        <end position="130"/>
    </location>
</feature>
<accession>A0A6H0SH81</accession>
<evidence type="ECO:0000256" key="3">
    <source>
        <dbReference type="ARBA" id="ARBA00022989"/>
    </source>
</evidence>
<feature type="transmembrane region" description="Helical" evidence="5">
    <location>
        <begin position="81"/>
        <end position="98"/>
    </location>
</feature>
<proteinExistence type="predicted"/>
<dbReference type="CDD" id="cd17393">
    <property type="entry name" value="MFS_MosC_like"/>
    <property type="match status" value="1"/>
</dbReference>
<reference evidence="7 8" key="1">
    <citation type="submission" date="2018-09" db="EMBL/GenBank/DDBJ databases">
        <title>Glutamicibacter mishrai S5-52T (LMG 29155T = KCTC 39846T).</title>
        <authorList>
            <person name="Das S.K."/>
        </authorList>
    </citation>
    <scope>NUCLEOTIDE SEQUENCE [LARGE SCALE GENOMIC DNA]</scope>
    <source>
        <strain evidence="7 8">S5-52</strain>
    </source>
</reference>
<organism evidence="7 8">
    <name type="scientific">Glutamicibacter mishrai</name>
    <dbReference type="NCBI Taxonomy" id="1775880"/>
    <lineage>
        <taxon>Bacteria</taxon>
        <taxon>Bacillati</taxon>
        <taxon>Actinomycetota</taxon>
        <taxon>Actinomycetes</taxon>
        <taxon>Micrococcales</taxon>
        <taxon>Micrococcaceae</taxon>
        <taxon>Glutamicibacter</taxon>
    </lineage>
</organism>
<dbReference type="SUPFAM" id="SSF103473">
    <property type="entry name" value="MFS general substrate transporter"/>
    <property type="match status" value="1"/>
</dbReference>
<keyword evidence="3 5" id="KW-1133">Transmembrane helix</keyword>
<evidence type="ECO:0000313" key="8">
    <source>
        <dbReference type="Proteomes" id="UP000502331"/>
    </source>
</evidence>
<dbReference type="EMBL" id="CP032549">
    <property type="protein sequence ID" value="QIV86654.1"/>
    <property type="molecule type" value="Genomic_DNA"/>
</dbReference>
<dbReference type="PANTHER" id="PTHR23514:SF13">
    <property type="entry name" value="INNER MEMBRANE PROTEIN YBJJ"/>
    <property type="match status" value="1"/>
</dbReference>
<evidence type="ECO:0000256" key="1">
    <source>
        <dbReference type="ARBA" id="ARBA00004651"/>
    </source>
</evidence>
<dbReference type="InterPro" id="IPR036259">
    <property type="entry name" value="MFS_trans_sf"/>
</dbReference>
<keyword evidence="4 5" id="KW-0472">Membrane</keyword>
<comment type="subcellular location">
    <subcellularLocation>
        <location evidence="1">Cell membrane</location>
        <topology evidence="1">Multi-pass membrane protein</topology>
    </subcellularLocation>
</comment>
<dbReference type="PANTHER" id="PTHR23514">
    <property type="entry name" value="BYPASS OF STOP CODON PROTEIN 6"/>
    <property type="match status" value="1"/>
</dbReference>
<feature type="transmembrane region" description="Helical" evidence="5">
    <location>
        <begin position="142"/>
        <end position="163"/>
    </location>
</feature>
<evidence type="ECO:0000313" key="7">
    <source>
        <dbReference type="EMBL" id="QIV86654.1"/>
    </source>
</evidence>
<evidence type="ECO:0000259" key="6">
    <source>
        <dbReference type="PROSITE" id="PS50850"/>
    </source>
</evidence>
<feature type="transmembrane region" description="Helical" evidence="5">
    <location>
        <begin position="18"/>
        <end position="39"/>
    </location>
</feature>
<protein>
    <submittedName>
        <fullName evidence="7">MFS transporter</fullName>
    </submittedName>
</protein>
<sequence length="402" mass="41615">MEISNSPARGELTRRRRAVFAAFVAFGLVLGSWAAHLPILKSNLHASTSELGIILLILGGGAFFGMQASGYAANKFGSGKVAAIGSLALSVTTVPPLFCSTWASAAIASLAMGISVGIIEVGANAAAVEVEREYQRPIMSSFHGMFSVGSVLGSVIGAGAFALNISYRFTLPTVALMVLILLVVSAKTLMTIQTDPTPQVVTGSTATSSRVQRSNRQTMQLIAYGCLAFLLLLTEGSAMDWSSLHAQEHLDATSSGAALALACFVSAMTIGRFTIDRLAERIGPARILRYGSALSIAGLIAVFCSPVLPLACIGWAAMGLGLSGCVPQVFTATGNLSGSNAKELARVVGAGYIAVLAGPAIIGWLADQFGINNAFILPIIGMVICLVSANILEPKKEPVATH</sequence>
<keyword evidence="2 5" id="KW-0812">Transmembrane</keyword>
<feature type="transmembrane region" description="Helical" evidence="5">
    <location>
        <begin position="287"/>
        <end position="308"/>
    </location>
</feature>
<evidence type="ECO:0000256" key="4">
    <source>
        <dbReference type="ARBA" id="ARBA00023136"/>
    </source>
</evidence>
<feature type="transmembrane region" description="Helical" evidence="5">
    <location>
        <begin position="344"/>
        <end position="365"/>
    </location>
</feature>
<dbReference type="InterPro" id="IPR011701">
    <property type="entry name" value="MFS"/>
</dbReference>
<dbReference type="GO" id="GO:0005886">
    <property type="term" value="C:plasma membrane"/>
    <property type="evidence" value="ECO:0007669"/>
    <property type="project" value="UniProtKB-SubCell"/>
</dbReference>
<feature type="transmembrane region" description="Helical" evidence="5">
    <location>
        <begin position="221"/>
        <end position="244"/>
    </location>
</feature>
<feature type="domain" description="Major facilitator superfamily (MFS) profile" evidence="6">
    <location>
        <begin position="15"/>
        <end position="397"/>
    </location>
</feature>
<dbReference type="Pfam" id="PF07690">
    <property type="entry name" value="MFS_1"/>
    <property type="match status" value="2"/>
</dbReference>
<dbReference type="InterPro" id="IPR051788">
    <property type="entry name" value="MFS_Transporter"/>
</dbReference>
<dbReference type="Proteomes" id="UP000502331">
    <property type="component" value="Chromosome"/>
</dbReference>
<feature type="transmembrane region" description="Helical" evidence="5">
    <location>
        <begin position="169"/>
        <end position="186"/>
    </location>
</feature>
<name>A0A6H0SH81_9MICC</name>
<dbReference type="AlphaFoldDB" id="A0A6H0SH81"/>
<evidence type="ECO:0000256" key="5">
    <source>
        <dbReference type="SAM" id="Phobius"/>
    </source>
</evidence>
<gene>
    <name evidence="7" type="ORF">D3791_05620</name>
</gene>
<dbReference type="PROSITE" id="PS50850">
    <property type="entry name" value="MFS"/>
    <property type="match status" value="1"/>
</dbReference>
<keyword evidence="8" id="KW-1185">Reference proteome</keyword>
<dbReference type="GO" id="GO:0022857">
    <property type="term" value="F:transmembrane transporter activity"/>
    <property type="evidence" value="ECO:0007669"/>
    <property type="project" value="InterPro"/>
</dbReference>
<evidence type="ECO:0000256" key="2">
    <source>
        <dbReference type="ARBA" id="ARBA00022692"/>
    </source>
</evidence>
<feature type="transmembrane region" description="Helical" evidence="5">
    <location>
        <begin position="256"/>
        <end position="275"/>
    </location>
</feature>
<dbReference type="InterPro" id="IPR020846">
    <property type="entry name" value="MFS_dom"/>
</dbReference>
<feature type="transmembrane region" description="Helical" evidence="5">
    <location>
        <begin position="371"/>
        <end position="392"/>
    </location>
</feature>